<accession>I7BJI5</accession>
<dbReference type="Proteomes" id="UP000006502">
    <property type="component" value="Chromosome"/>
</dbReference>
<evidence type="ECO:0000313" key="2">
    <source>
        <dbReference type="Proteomes" id="UP000006502"/>
    </source>
</evidence>
<dbReference type="EMBL" id="CP003731">
    <property type="protein sequence ID" value="AFO52018.1"/>
    <property type="molecule type" value="Genomic_DNA"/>
</dbReference>
<sequence length="184" mass="21131">MAILNMFAKAGACLIAGGGVAGGATAIAKTTNFFGTQQQTGERQYLYDNELDQYVHVSQIQDRPIKGKLALVRGDKEDNFNDGYHLEVDYHSELDEPWEHAEFAVEFDIQGSKYLIDRYLMNFNNNKIWVYADQAPKVLEEIKKDREMIINLLDENTYNELEKKLDEYIKEGKDQKPMNSPKRA</sequence>
<name>I7BJI5_MYCHA</name>
<dbReference type="HOGENOM" id="CLU_1466679_0_0_14"/>
<organism evidence="1 2">
    <name type="scientific">Mycoplasma haematolamae (strain Purdue)</name>
    <dbReference type="NCBI Taxonomy" id="1212765"/>
    <lineage>
        <taxon>Bacteria</taxon>
        <taxon>Bacillati</taxon>
        <taxon>Mycoplasmatota</taxon>
        <taxon>Mollicutes</taxon>
        <taxon>Mycoplasmataceae</taxon>
        <taxon>Mycoplasma</taxon>
    </lineage>
</organism>
<reference evidence="2" key="2">
    <citation type="submission" date="2012-07" db="EMBL/GenBank/DDBJ databases">
        <title>Complete genome sequence of 'Candidatus Mycoplasma haemolamae'.</title>
        <authorList>
            <person name="Guimaraes A.M.S."/>
            <person name="Toth B."/>
            <person name="Santos A.P."/>
            <person name="Nascimento N.C."/>
            <person name="Sojka J.E."/>
            <person name="Messick J.B."/>
        </authorList>
    </citation>
    <scope>NUCLEOTIDE SEQUENCE [LARGE SCALE GENOMIC DNA]</scope>
    <source>
        <strain evidence="2">Purdue</strain>
    </source>
</reference>
<keyword evidence="2" id="KW-1185">Reference proteome</keyword>
<dbReference type="AlphaFoldDB" id="I7BJI5"/>
<reference evidence="1 2" key="1">
    <citation type="journal article" date="2012" name="J. Bacteriol.">
        <title>Genome Sequence of "Candidatus Mycoplasma haemolamae" Strain Purdue, a Red Blood Cell Pathogen of Alpacas (Vicugna pacos) and Llamas (Lama glama).</title>
        <authorList>
            <person name="Guimaraes A.M."/>
            <person name="Toth B."/>
            <person name="Santos A.P."/>
            <person name="do Nascimento N.C."/>
            <person name="Kritchevsky J.E."/>
            <person name="Messick J.B."/>
        </authorList>
    </citation>
    <scope>NUCLEOTIDE SEQUENCE [LARGE SCALE GENOMIC DNA]</scope>
    <source>
        <strain evidence="1 2">Purdue</strain>
    </source>
</reference>
<gene>
    <name evidence="1" type="ordered locus">MHLP_02190</name>
</gene>
<proteinExistence type="predicted"/>
<evidence type="ECO:0000313" key="1">
    <source>
        <dbReference type="EMBL" id="AFO52018.1"/>
    </source>
</evidence>
<dbReference type="STRING" id="1212765.MHLP_02190"/>
<dbReference type="PATRIC" id="fig|1212765.3.peg.491"/>
<protein>
    <submittedName>
        <fullName evidence="1">Uncharacterized protein</fullName>
    </submittedName>
</protein>
<dbReference type="KEGG" id="mhl:MHLP_02190"/>